<feature type="domain" description="HTH cro/C1-type" evidence="6">
    <location>
        <begin position="14"/>
        <end position="68"/>
    </location>
</feature>
<reference evidence="7 8" key="1">
    <citation type="submission" date="2016-10" db="EMBL/GenBank/DDBJ databases">
        <authorList>
            <person name="de Groot N.N."/>
        </authorList>
    </citation>
    <scope>NUCLEOTIDE SEQUENCE [LARGE SCALE GENOMIC DNA]</scope>
    <source>
        <strain evidence="7 8">DSM 23399</strain>
    </source>
</reference>
<dbReference type="InterPro" id="IPR001387">
    <property type="entry name" value="Cro/C1-type_HTH"/>
</dbReference>
<feature type="transmembrane region" description="Helical" evidence="5">
    <location>
        <begin position="127"/>
        <end position="144"/>
    </location>
</feature>
<dbReference type="CDD" id="cd00093">
    <property type="entry name" value="HTH_XRE"/>
    <property type="match status" value="1"/>
</dbReference>
<dbReference type="SMART" id="SM00530">
    <property type="entry name" value="HTH_XRE"/>
    <property type="match status" value="1"/>
</dbReference>
<name>A0A1I1AYQ0_9BACT</name>
<keyword evidence="3 5" id="KW-1133">Transmembrane helix</keyword>
<proteinExistence type="predicted"/>
<gene>
    <name evidence="7" type="ORF">SAMN04489723_11034</name>
</gene>
<dbReference type="GO" id="GO:0003677">
    <property type="term" value="F:DNA binding"/>
    <property type="evidence" value="ECO:0007669"/>
    <property type="project" value="InterPro"/>
</dbReference>
<sequence length="205" mass="23383">MKTKMDVKVLGEKLKTLRLKKGFSQDELAESAGVSLRTVQRFENAETIPRGDTVKRLFQIFGMSPDEVLDWSQTEDKGFLLGMNLSGLIFLVFPLLGVVLPLVLWISRKDKIAGVSELGRKLVNFQLTWTLLYYVGVTIYGWSYKYFMLGGNGDISPSSVEGVVWFRMGMVLTIYVIVSVMIAWNTYRINKELSVKYFPKINFLK</sequence>
<dbReference type="SUPFAM" id="SSF47413">
    <property type="entry name" value="lambda repressor-like DNA-binding domains"/>
    <property type="match status" value="1"/>
</dbReference>
<evidence type="ECO:0000256" key="4">
    <source>
        <dbReference type="ARBA" id="ARBA00023136"/>
    </source>
</evidence>
<dbReference type="Pfam" id="PF09685">
    <property type="entry name" value="MamF_MmsF"/>
    <property type="match status" value="1"/>
</dbReference>
<evidence type="ECO:0000313" key="8">
    <source>
        <dbReference type="Proteomes" id="UP000198790"/>
    </source>
</evidence>
<comment type="subcellular location">
    <subcellularLocation>
        <location evidence="1">Membrane</location>
        <topology evidence="1">Multi-pass membrane protein</topology>
    </subcellularLocation>
</comment>
<dbReference type="AlphaFoldDB" id="A0A1I1AYQ0"/>
<dbReference type="STRING" id="237018.SAMN04489723_11034"/>
<dbReference type="OrthoDB" id="1357763at2"/>
<evidence type="ECO:0000313" key="7">
    <source>
        <dbReference type="EMBL" id="SFB43225.1"/>
    </source>
</evidence>
<feature type="transmembrane region" description="Helical" evidence="5">
    <location>
        <begin position="85"/>
        <end position="106"/>
    </location>
</feature>
<dbReference type="InterPro" id="IPR019109">
    <property type="entry name" value="MamF_MmsF"/>
</dbReference>
<organism evidence="7 8">
    <name type="scientific">Algoriphagus aquimarinus</name>
    <dbReference type="NCBI Taxonomy" id="237018"/>
    <lineage>
        <taxon>Bacteria</taxon>
        <taxon>Pseudomonadati</taxon>
        <taxon>Bacteroidota</taxon>
        <taxon>Cytophagia</taxon>
        <taxon>Cytophagales</taxon>
        <taxon>Cyclobacteriaceae</taxon>
        <taxon>Algoriphagus</taxon>
    </lineage>
</organism>
<dbReference type="PROSITE" id="PS50943">
    <property type="entry name" value="HTH_CROC1"/>
    <property type="match status" value="1"/>
</dbReference>
<keyword evidence="8" id="KW-1185">Reference proteome</keyword>
<dbReference type="EMBL" id="FOKK01000010">
    <property type="protein sequence ID" value="SFB43225.1"/>
    <property type="molecule type" value="Genomic_DNA"/>
</dbReference>
<evidence type="ECO:0000256" key="2">
    <source>
        <dbReference type="ARBA" id="ARBA00022692"/>
    </source>
</evidence>
<evidence type="ECO:0000259" key="6">
    <source>
        <dbReference type="PROSITE" id="PS50943"/>
    </source>
</evidence>
<feature type="transmembrane region" description="Helical" evidence="5">
    <location>
        <begin position="164"/>
        <end position="184"/>
    </location>
</feature>
<dbReference type="Gene3D" id="1.10.260.40">
    <property type="entry name" value="lambda repressor-like DNA-binding domains"/>
    <property type="match status" value="1"/>
</dbReference>
<evidence type="ECO:0000256" key="1">
    <source>
        <dbReference type="ARBA" id="ARBA00004141"/>
    </source>
</evidence>
<protein>
    <recommendedName>
        <fullName evidence="6">HTH cro/C1-type domain-containing protein</fullName>
    </recommendedName>
</protein>
<accession>A0A1I1AYQ0</accession>
<dbReference type="InterPro" id="IPR010982">
    <property type="entry name" value="Lambda_DNA-bd_dom_sf"/>
</dbReference>
<evidence type="ECO:0000256" key="5">
    <source>
        <dbReference type="SAM" id="Phobius"/>
    </source>
</evidence>
<keyword evidence="4 5" id="KW-0472">Membrane</keyword>
<keyword evidence="2 5" id="KW-0812">Transmembrane</keyword>
<dbReference type="Pfam" id="PF01381">
    <property type="entry name" value="HTH_3"/>
    <property type="match status" value="1"/>
</dbReference>
<dbReference type="Proteomes" id="UP000198790">
    <property type="component" value="Unassembled WGS sequence"/>
</dbReference>
<evidence type="ECO:0000256" key="3">
    <source>
        <dbReference type="ARBA" id="ARBA00022989"/>
    </source>
</evidence>